<protein>
    <submittedName>
        <fullName evidence="1">Uncharacterized protein</fullName>
    </submittedName>
</protein>
<evidence type="ECO:0000313" key="1">
    <source>
        <dbReference type="EMBL" id="KZT76231.1"/>
    </source>
</evidence>
<proteinExistence type="predicted"/>
<gene>
    <name evidence="1" type="ORF">F511_46743</name>
</gene>
<dbReference type="EMBL" id="KV140188">
    <property type="protein sequence ID" value="KZT76231.1"/>
    <property type="molecule type" value="Genomic_DNA"/>
</dbReference>
<dbReference type="AlphaFoldDB" id="A0A2Z6ZTT1"/>
<accession>A0A2Z6ZTT1</accession>
<dbReference type="Proteomes" id="UP000250235">
    <property type="component" value="Unassembled WGS sequence"/>
</dbReference>
<reference evidence="1 2" key="1">
    <citation type="journal article" date="2015" name="Proc. Natl. Acad. Sci. U.S.A.">
        <title>The resurrection genome of Boea hygrometrica: A blueprint for survival of dehydration.</title>
        <authorList>
            <person name="Xiao L."/>
            <person name="Yang G."/>
            <person name="Zhang L."/>
            <person name="Yang X."/>
            <person name="Zhao S."/>
            <person name="Ji Z."/>
            <person name="Zhou Q."/>
            <person name="Hu M."/>
            <person name="Wang Y."/>
            <person name="Chen M."/>
            <person name="Xu Y."/>
            <person name="Jin H."/>
            <person name="Xiao X."/>
            <person name="Hu G."/>
            <person name="Bao F."/>
            <person name="Hu Y."/>
            <person name="Wan P."/>
            <person name="Li L."/>
            <person name="Deng X."/>
            <person name="Kuang T."/>
            <person name="Xiang C."/>
            <person name="Zhu J.K."/>
            <person name="Oliver M.J."/>
            <person name="He Y."/>
        </authorList>
    </citation>
    <scope>NUCLEOTIDE SEQUENCE [LARGE SCALE GENOMIC DNA]</scope>
    <source>
        <strain evidence="2">cv. XS01</strain>
    </source>
</reference>
<organism evidence="1 2">
    <name type="scientific">Dorcoceras hygrometricum</name>
    <dbReference type="NCBI Taxonomy" id="472368"/>
    <lineage>
        <taxon>Eukaryota</taxon>
        <taxon>Viridiplantae</taxon>
        <taxon>Streptophyta</taxon>
        <taxon>Embryophyta</taxon>
        <taxon>Tracheophyta</taxon>
        <taxon>Spermatophyta</taxon>
        <taxon>Magnoliopsida</taxon>
        <taxon>eudicotyledons</taxon>
        <taxon>Gunneridae</taxon>
        <taxon>Pentapetalae</taxon>
        <taxon>asterids</taxon>
        <taxon>lamiids</taxon>
        <taxon>Lamiales</taxon>
        <taxon>Gesneriaceae</taxon>
        <taxon>Didymocarpoideae</taxon>
        <taxon>Trichosporeae</taxon>
        <taxon>Loxocarpinae</taxon>
        <taxon>Dorcoceras</taxon>
    </lineage>
</organism>
<keyword evidence="2" id="KW-1185">Reference proteome</keyword>
<evidence type="ECO:0000313" key="2">
    <source>
        <dbReference type="Proteomes" id="UP000250235"/>
    </source>
</evidence>
<name>A0A2Z6ZTT1_9LAMI</name>
<sequence length="83" mass="9535">MLFGQSVVAGVFLSTVAFQQLRFSSSDSAVEVFKWCFQQLDSLSRSADRFFKSNQQMLLSQSADIILSLQRVFAKKCKRQRFD</sequence>